<dbReference type="InterPro" id="IPR004154">
    <property type="entry name" value="Anticodon-bd"/>
</dbReference>
<protein>
    <recommendedName>
        <fullName evidence="4">proline--tRNA ligase</fullName>
        <ecNumber evidence="4">6.1.1.15</ecNumber>
    </recommendedName>
    <alternativeName>
        <fullName evidence="11">Prolyl-tRNA synthetase</fullName>
    </alternativeName>
</protein>
<comment type="subunit">
    <text evidence="3">Homodimer.</text>
</comment>
<dbReference type="GO" id="GO:0006433">
    <property type="term" value="P:prolyl-tRNA aminoacylation"/>
    <property type="evidence" value="ECO:0007669"/>
    <property type="project" value="InterPro"/>
</dbReference>
<dbReference type="InterPro" id="IPR036621">
    <property type="entry name" value="Anticodon-bd_dom_sf"/>
</dbReference>
<dbReference type="Proteomes" id="UP000272025">
    <property type="component" value="Unassembled WGS sequence"/>
</dbReference>
<comment type="catalytic activity">
    <reaction evidence="12">
        <text>tRNA(Pro) + L-proline + ATP = L-prolyl-tRNA(Pro) + AMP + diphosphate</text>
        <dbReference type="Rhea" id="RHEA:14305"/>
        <dbReference type="Rhea" id="RHEA-COMP:9700"/>
        <dbReference type="Rhea" id="RHEA-COMP:9702"/>
        <dbReference type="ChEBI" id="CHEBI:30616"/>
        <dbReference type="ChEBI" id="CHEBI:33019"/>
        <dbReference type="ChEBI" id="CHEBI:60039"/>
        <dbReference type="ChEBI" id="CHEBI:78442"/>
        <dbReference type="ChEBI" id="CHEBI:78532"/>
        <dbReference type="ChEBI" id="CHEBI:456215"/>
        <dbReference type="EC" id="6.1.1.15"/>
    </reaction>
</comment>
<evidence type="ECO:0000256" key="3">
    <source>
        <dbReference type="ARBA" id="ARBA00011738"/>
    </source>
</evidence>
<dbReference type="GeneID" id="39580138"/>
<evidence type="ECO:0000313" key="14">
    <source>
        <dbReference type="EMBL" id="ROT40102.1"/>
    </source>
</evidence>
<comment type="subcellular location">
    <subcellularLocation>
        <location evidence="1">Cytoplasm</location>
    </subcellularLocation>
</comment>
<comment type="similarity">
    <text evidence="2">Belongs to the class-II aminoacyl-tRNA synthetase family.</text>
</comment>
<dbReference type="Pfam" id="PF00587">
    <property type="entry name" value="tRNA-synt_2b"/>
    <property type="match status" value="1"/>
</dbReference>
<evidence type="ECO:0000256" key="12">
    <source>
        <dbReference type="ARBA" id="ARBA00047671"/>
    </source>
</evidence>
<gene>
    <name evidence="14" type="ORF">SODALDRAFT_332264</name>
</gene>
<dbReference type="Gene3D" id="3.40.50.800">
    <property type="entry name" value="Anticodon-binding domain"/>
    <property type="match status" value="1"/>
</dbReference>
<dbReference type="GO" id="GO:0005739">
    <property type="term" value="C:mitochondrion"/>
    <property type="evidence" value="ECO:0007669"/>
    <property type="project" value="TreeGrafter"/>
</dbReference>
<dbReference type="InterPro" id="IPR006195">
    <property type="entry name" value="aa-tRNA-synth_II"/>
</dbReference>
<proteinExistence type="inferred from homology"/>
<dbReference type="InterPro" id="IPR050062">
    <property type="entry name" value="Pro-tRNA_synthetase"/>
</dbReference>
<sequence length="626" mass="70300">MSFPIAVRKPLPSASTPTFALYAPTTRRSYNPLQWRAHSTSHRQCLSSIWIPKEIKSASPNEDAHGKLARAGFLRQSHAGIYHMLPLGRRVQDKLERLLDYHMRGLGASRISLSSITSKQLWEQSGRFSQLSSEVFNFRDRKGAEYLLSPTHEEEVTALVAQSIHSYRELPLRLYQITRKYRDEMRPRHGLLRTREFTMKDLYTFDATTDSAQHTYAQVQNSYTKFFTSLGLPFVKVEANSGDMGGSLSHEYHLPTSIGDDLIVTCSQCDYAANDEILQGQTASPLLLNHNNAWRDIDWQVWRGISKDRKTLVNAWVPIQLSRTTGSDGLAGVSLRAIETVVPELDSSVDRPLTLWAETVRRWSHDPIQHRSDAMNPRVLNLIDHRLAADPDFRIRDGRGSNVPDAAHLQQIVVGEAKDGTPLDLLGVSHGDRCPRCCAGELKVEKALEIGHTFHLGTRYSEPLGATISLPGNADPITDETPSSIPRQAPIQMGCYGIGVSRLIGAIAEHLVDDRGLQWPRAIAPFEVAILSAPDLTTDGTKMYDMISDTSRSEVIDVVLDDRAVSLPWKMKDADLVGYPVMVILGKHWKAEEVVEVQCRRLGIRSLVRREESRELVYNLLQQLSY</sequence>
<dbReference type="InterPro" id="IPR002314">
    <property type="entry name" value="aa-tRNA-synt_IIb"/>
</dbReference>
<keyword evidence="7" id="KW-0547">Nucleotide-binding</keyword>
<dbReference type="SUPFAM" id="SSF52954">
    <property type="entry name" value="Class II aaRS ABD-related"/>
    <property type="match status" value="1"/>
</dbReference>
<dbReference type="STRING" id="1314773.A0A3N2Q038"/>
<dbReference type="SUPFAM" id="SSF55681">
    <property type="entry name" value="Class II aaRS and biotin synthetases"/>
    <property type="match status" value="1"/>
</dbReference>
<dbReference type="PRINTS" id="PR01046">
    <property type="entry name" value="TRNASYNTHPRO"/>
</dbReference>
<evidence type="ECO:0000256" key="4">
    <source>
        <dbReference type="ARBA" id="ARBA00012831"/>
    </source>
</evidence>
<dbReference type="GO" id="GO:0005524">
    <property type="term" value="F:ATP binding"/>
    <property type="evidence" value="ECO:0007669"/>
    <property type="project" value="UniProtKB-KW"/>
</dbReference>
<dbReference type="OrthoDB" id="10267474at2759"/>
<keyword evidence="5" id="KW-0963">Cytoplasm</keyword>
<keyword evidence="15" id="KW-1185">Reference proteome</keyword>
<keyword evidence="9" id="KW-0648">Protein biosynthesis</keyword>
<reference evidence="14 15" key="1">
    <citation type="journal article" date="2018" name="Mol. Ecol.">
        <title>The obligate alkalophilic soda-lake fungus Sodiomyces alkalinus has shifted to a protein diet.</title>
        <authorList>
            <person name="Grum-Grzhimaylo A.A."/>
            <person name="Falkoski D.L."/>
            <person name="van den Heuvel J."/>
            <person name="Valero-Jimenez C.A."/>
            <person name="Min B."/>
            <person name="Choi I.G."/>
            <person name="Lipzen A."/>
            <person name="Daum C.G."/>
            <person name="Aanen D.K."/>
            <person name="Tsang A."/>
            <person name="Henrissat B."/>
            <person name="Bilanenko E.N."/>
            <person name="de Vries R.P."/>
            <person name="van Kan J.A.L."/>
            <person name="Grigoriev I.V."/>
            <person name="Debets A.J.M."/>
        </authorList>
    </citation>
    <scope>NUCLEOTIDE SEQUENCE [LARGE SCALE GENOMIC DNA]</scope>
    <source>
        <strain evidence="14 15">F11</strain>
    </source>
</reference>
<dbReference type="PANTHER" id="PTHR42753">
    <property type="entry name" value="MITOCHONDRIAL RIBOSOME PROTEIN L39/PROLYL-TRNA LIGASE FAMILY MEMBER"/>
    <property type="match status" value="1"/>
</dbReference>
<dbReference type="AlphaFoldDB" id="A0A3N2Q038"/>
<dbReference type="Gene3D" id="3.30.930.10">
    <property type="entry name" value="Bira Bifunctional Protein, Domain 2"/>
    <property type="match status" value="2"/>
</dbReference>
<evidence type="ECO:0000256" key="7">
    <source>
        <dbReference type="ARBA" id="ARBA00022741"/>
    </source>
</evidence>
<evidence type="ECO:0000256" key="10">
    <source>
        <dbReference type="ARBA" id="ARBA00023146"/>
    </source>
</evidence>
<dbReference type="FunFam" id="3.30.930.10:FF:000066">
    <property type="entry name" value="Proline--tRNA ligase"/>
    <property type="match status" value="1"/>
</dbReference>
<dbReference type="RefSeq" id="XP_028467908.1">
    <property type="nucleotide sequence ID" value="XM_028611660.1"/>
</dbReference>
<keyword evidence="6" id="KW-0436">Ligase</keyword>
<evidence type="ECO:0000256" key="8">
    <source>
        <dbReference type="ARBA" id="ARBA00022840"/>
    </source>
</evidence>
<dbReference type="Pfam" id="PF03129">
    <property type="entry name" value="HGTP_anticodon"/>
    <property type="match status" value="1"/>
</dbReference>
<name>A0A3N2Q038_SODAK</name>
<dbReference type="InterPro" id="IPR045864">
    <property type="entry name" value="aa-tRNA-synth_II/BPL/LPL"/>
</dbReference>
<accession>A0A3N2Q038</accession>
<organism evidence="14 15">
    <name type="scientific">Sodiomyces alkalinus (strain CBS 110278 / VKM F-3762 / F11)</name>
    <name type="common">Alkaliphilic filamentous fungus</name>
    <dbReference type="NCBI Taxonomy" id="1314773"/>
    <lineage>
        <taxon>Eukaryota</taxon>
        <taxon>Fungi</taxon>
        <taxon>Dikarya</taxon>
        <taxon>Ascomycota</taxon>
        <taxon>Pezizomycotina</taxon>
        <taxon>Sordariomycetes</taxon>
        <taxon>Hypocreomycetidae</taxon>
        <taxon>Glomerellales</taxon>
        <taxon>Plectosphaerellaceae</taxon>
        <taxon>Sodiomyces</taxon>
    </lineage>
</organism>
<evidence type="ECO:0000256" key="11">
    <source>
        <dbReference type="ARBA" id="ARBA00029731"/>
    </source>
</evidence>
<dbReference type="EMBL" id="ML119053">
    <property type="protein sequence ID" value="ROT40102.1"/>
    <property type="molecule type" value="Genomic_DNA"/>
</dbReference>
<dbReference type="PANTHER" id="PTHR42753:SF2">
    <property type="entry name" value="PROLINE--TRNA LIGASE"/>
    <property type="match status" value="1"/>
</dbReference>
<dbReference type="InterPro" id="IPR033730">
    <property type="entry name" value="ProRS_core_prok"/>
</dbReference>
<dbReference type="CDD" id="cd00779">
    <property type="entry name" value="ProRS_core_prok"/>
    <property type="match status" value="1"/>
</dbReference>
<evidence type="ECO:0000256" key="1">
    <source>
        <dbReference type="ARBA" id="ARBA00004496"/>
    </source>
</evidence>
<dbReference type="EC" id="6.1.1.15" evidence="4"/>
<evidence type="ECO:0000313" key="15">
    <source>
        <dbReference type="Proteomes" id="UP000272025"/>
    </source>
</evidence>
<evidence type="ECO:0000256" key="2">
    <source>
        <dbReference type="ARBA" id="ARBA00008226"/>
    </source>
</evidence>
<evidence type="ECO:0000256" key="5">
    <source>
        <dbReference type="ARBA" id="ARBA00022490"/>
    </source>
</evidence>
<evidence type="ECO:0000259" key="13">
    <source>
        <dbReference type="PROSITE" id="PS50862"/>
    </source>
</evidence>
<dbReference type="InterPro" id="IPR002316">
    <property type="entry name" value="Pro-tRNA-ligase_IIa"/>
</dbReference>
<evidence type="ECO:0000256" key="9">
    <source>
        <dbReference type="ARBA" id="ARBA00022917"/>
    </source>
</evidence>
<keyword evidence="10 14" id="KW-0030">Aminoacyl-tRNA synthetase</keyword>
<dbReference type="PROSITE" id="PS50862">
    <property type="entry name" value="AA_TRNA_LIGASE_II"/>
    <property type="match status" value="1"/>
</dbReference>
<dbReference type="GO" id="GO:0004827">
    <property type="term" value="F:proline-tRNA ligase activity"/>
    <property type="evidence" value="ECO:0007669"/>
    <property type="project" value="UniProtKB-EC"/>
</dbReference>
<keyword evidence="8" id="KW-0067">ATP-binding</keyword>
<evidence type="ECO:0000256" key="6">
    <source>
        <dbReference type="ARBA" id="ARBA00022598"/>
    </source>
</evidence>
<feature type="domain" description="Aminoacyl-transfer RNA synthetases class-II family profile" evidence="13">
    <location>
        <begin position="88"/>
        <end position="520"/>
    </location>
</feature>